<feature type="non-terminal residue" evidence="1">
    <location>
        <position position="86"/>
    </location>
</feature>
<dbReference type="GO" id="GO:0016740">
    <property type="term" value="F:transferase activity"/>
    <property type="evidence" value="ECO:0007669"/>
    <property type="project" value="UniProtKB-KW"/>
</dbReference>
<name>A0A399QXM9_9MICO</name>
<reference evidence="1 2" key="1">
    <citation type="submission" date="2018-08" db="EMBL/GenBank/DDBJ databases">
        <title>Genome Sequence of Clavibacter michiganensis Subspecies type strains, and the Atypical Peach-Colored Strains Isolated from Tomato.</title>
        <authorList>
            <person name="Osdaghi E."/>
            <person name="Portier P."/>
            <person name="Briand M."/>
            <person name="Jacques M.-A."/>
        </authorList>
    </citation>
    <scope>NUCLEOTIDE SEQUENCE [LARGE SCALE GENOMIC DNA]</scope>
    <source>
        <strain evidence="1 2">CFBP 6488</strain>
    </source>
</reference>
<comment type="caution">
    <text evidence="1">The sequence shown here is derived from an EMBL/GenBank/DDBJ whole genome shotgun (WGS) entry which is preliminary data.</text>
</comment>
<dbReference type="EMBL" id="QWEA01000506">
    <property type="protein sequence ID" value="RIJ22845.1"/>
    <property type="molecule type" value="Genomic_DNA"/>
</dbReference>
<proteinExistence type="predicted"/>
<sequence length="86" mass="9077">MSTEPVIVRSDDPRVARLREEGWVVTARSWAAQLDAADADPAVLRALVDRVAGSAVLRELGPDDARPILALDAATLADYPGGPGSR</sequence>
<protein>
    <submittedName>
        <fullName evidence="1">Acetyltransferase</fullName>
    </submittedName>
</protein>
<keyword evidence="1" id="KW-0808">Transferase</keyword>
<evidence type="ECO:0000313" key="2">
    <source>
        <dbReference type="Proteomes" id="UP000266634"/>
    </source>
</evidence>
<organism evidence="1 2">
    <name type="scientific">Clavibacter michiganensis subsp. insidiosus</name>
    <dbReference type="NCBI Taxonomy" id="33014"/>
    <lineage>
        <taxon>Bacteria</taxon>
        <taxon>Bacillati</taxon>
        <taxon>Actinomycetota</taxon>
        <taxon>Actinomycetes</taxon>
        <taxon>Micrococcales</taxon>
        <taxon>Microbacteriaceae</taxon>
        <taxon>Clavibacter</taxon>
    </lineage>
</organism>
<gene>
    <name evidence="1" type="ORF">DZF93_11690</name>
</gene>
<accession>A0A399QXM9</accession>
<dbReference type="Proteomes" id="UP000266634">
    <property type="component" value="Unassembled WGS sequence"/>
</dbReference>
<evidence type="ECO:0000313" key="1">
    <source>
        <dbReference type="EMBL" id="RIJ22845.1"/>
    </source>
</evidence>
<dbReference type="AlphaFoldDB" id="A0A399QXM9"/>